<comment type="subcellular location">
    <subcellularLocation>
        <location evidence="1">Nucleus</location>
    </subcellularLocation>
</comment>
<dbReference type="eggNOG" id="KOG1171">
    <property type="taxonomic scope" value="Eukaryota"/>
</dbReference>
<dbReference type="Pfam" id="PF03638">
    <property type="entry name" value="TCR"/>
    <property type="match status" value="2"/>
</dbReference>
<dbReference type="GO" id="GO:0005634">
    <property type="term" value="C:nucleus"/>
    <property type="evidence" value="ECO:0007669"/>
    <property type="project" value="UniProtKB-SubCell"/>
</dbReference>
<dbReference type="PROSITE" id="PS51634">
    <property type="entry name" value="CRC"/>
    <property type="match status" value="1"/>
</dbReference>
<dbReference type="EMBL" id="KI913952">
    <property type="protein sequence ID" value="ETW09668.1"/>
    <property type="molecule type" value="Genomic_DNA"/>
</dbReference>
<name>A0A024UVH6_9STRA</name>
<sequence>MDMTSPIRTKSTQKENPKACPTHGVSQPRAPVKRKPLSTISDNVQPPQDEGKTISSKRLKPSSSAACTPTSDDSRLTIPIECPERRDEVNLAWMDMCCALLHKKRSMYAPVAQPSDLSDLLLPTIKHDEVKDPTALSVEVSDPSPPQTSEGEVRDFDVTNAALALHENSQPSSTCCGCKTGCLKLYCRCFLTRGFCTSQCTCASCLNTKDSTQRLSAIAMHLKNNIHAFRVSSSATSVVANGVTKSFDAKLATITKFVPMVPNDQANAIACRCKKSKCSKKYCDCFQAGIACGPRCQCRDCCNNSPKETNTKQIIYAQDTIKVIVTRTPRQAPGTSIPMFRVHL</sequence>
<dbReference type="RefSeq" id="XP_008861079.1">
    <property type="nucleotide sequence ID" value="XM_008862857.1"/>
</dbReference>
<evidence type="ECO:0000256" key="3">
    <source>
        <dbReference type="ARBA" id="ARBA00023242"/>
    </source>
</evidence>
<dbReference type="SMART" id="SM01114">
    <property type="entry name" value="CXC"/>
    <property type="match status" value="2"/>
</dbReference>
<evidence type="ECO:0000256" key="2">
    <source>
        <dbReference type="ARBA" id="ARBA00007267"/>
    </source>
</evidence>
<accession>A0A024UVH6</accession>
<comment type="similarity">
    <text evidence="2">Belongs to the lin-54 family.</text>
</comment>
<feature type="compositionally biased region" description="Polar residues" evidence="4">
    <location>
        <begin position="61"/>
        <end position="71"/>
    </location>
</feature>
<feature type="region of interest" description="Disordered" evidence="4">
    <location>
        <begin position="1"/>
        <end position="74"/>
    </location>
</feature>
<dbReference type="PANTHER" id="PTHR12446">
    <property type="entry name" value="TESMIN/TSO1-RELATED"/>
    <property type="match status" value="1"/>
</dbReference>
<dbReference type="OrthoDB" id="6283463at2759"/>
<dbReference type="GO" id="GO:0006355">
    <property type="term" value="P:regulation of DNA-templated transcription"/>
    <property type="evidence" value="ECO:0007669"/>
    <property type="project" value="TreeGrafter"/>
</dbReference>
<dbReference type="InterPro" id="IPR028307">
    <property type="entry name" value="Lin-54_fam"/>
</dbReference>
<evidence type="ECO:0000259" key="5">
    <source>
        <dbReference type="PROSITE" id="PS51634"/>
    </source>
</evidence>
<evidence type="ECO:0000256" key="1">
    <source>
        <dbReference type="ARBA" id="ARBA00004123"/>
    </source>
</evidence>
<dbReference type="AlphaFoldDB" id="A0A024UVH6"/>
<keyword evidence="3" id="KW-0539">Nucleus</keyword>
<gene>
    <name evidence="6" type="ORF">H310_00183</name>
</gene>
<evidence type="ECO:0000256" key="4">
    <source>
        <dbReference type="SAM" id="MobiDB-lite"/>
    </source>
</evidence>
<organism evidence="6">
    <name type="scientific">Aphanomyces invadans</name>
    <dbReference type="NCBI Taxonomy" id="157072"/>
    <lineage>
        <taxon>Eukaryota</taxon>
        <taxon>Sar</taxon>
        <taxon>Stramenopiles</taxon>
        <taxon>Oomycota</taxon>
        <taxon>Saprolegniomycetes</taxon>
        <taxon>Saprolegniales</taxon>
        <taxon>Verrucalvaceae</taxon>
        <taxon>Aphanomyces</taxon>
    </lineage>
</organism>
<feature type="domain" description="CRC" evidence="5">
    <location>
        <begin position="172"/>
        <end position="306"/>
    </location>
</feature>
<dbReference type="GeneID" id="20077233"/>
<reference evidence="6" key="1">
    <citation type="submission" date="2013-12" db="EMBL/GenBank/DDBJ databases">
        <title>The Genome Sequence of Aphanomyces invadans NJM9701.</title>
        <authorList>
            <consortium name="The Broad Institute Genomics Platform"/>
            <person name="Russ C."/>
            <person name="Tyler B."/>
            <person name="van West P."/>
            <person name="Dieguez-Uribeondo J."/>
            <person name="Young S.K."/>
            <person name="Zeng Q."/>
            <person name="Gargeya S."/>
            <person name="Fitzgerald M."/>
            <person name="Abouelleil A."/>
            <person name="Alvarado L."/>
            <person name="Chapman S.B."/>
            <person name="Gainer-Dewar J."/>
            <person name="Goldberg J."/>
            <person name="Griggs A."/>
            <person name="Gujja S."/>
            <person name="Hansen M."/>
            <person name="Howarth C."/>
            <person name="Imamovic A."/>
            <person name="Ireland A."/>
            <person name="Larimer J."/>
            <person name="McCowan C."/>
            <person name="Murphy C."/>
            <person name="Pearson M."/>
            <person name="Poon T.W."/>
            <person name="Priest M."/>
            <person name="Roberts A."/>
            <person name="Saif S."/>
            <person name="Shea T."/>
            <person name="Sykes S."/>
            <person name="Wortman J."/>
            <person name="Nusbaum C."/>
            <person name="Birren B."/>
        </authorList>
    </citation>
    <scope>NUCLEOTIDE SEQUENCE [LARGE SCALE GENOMIC DNA]</scope>
    <source>
        <strain evidence="6">NJM9701</strain>
    </source>
</reference>
<dbReference type="PANTHER" id="PTHR12446:SF34">
    <property type="entry name" value="PROTEIN LIN-54 HOMOLOG"/>
    <property type="match status" value="1"/>
</dbReference>
<protein>
    <recommendedName>
        <fullName evidence="5">CRC domain-containing protein</fullName>
    </recommendedName>
</protein>
<dbReference type="InterPro" id="IPR033467">
    <property type="entry name" value="Tesmin/TSO1-like_CXC"/>
</dbReference>
<dbReference type="InterPro" id="IPR005172">
    <property type="entry name" value="CRC"/>
</dbReference>
<proteinExistence type="inferred from homology"/>
<dbReference type="VEuPathDB" id="FungiDB:H310_00183"/>
<dbReference type="STRING" id="157072.A0A024UVH6"/>
<evidence type="ECO:0000313" key="6">
    <source>
        <dbReference type="EMBL" id="ETW09668.1"/>
    </source>
</evidence>
<feature type="compositionally biased region" description="Polar residues" evidence="4">
    <location>
        <begin position="1"/>
        <end position="10"/>
    </location>
</feature>